<dbReference type="Proteomes" id="UP000031666">
    <property type="component" value="Unassembled WGS sequence"/>
</dbReference>
<evidence type="ECO:0000256" key="3">
    <source>
        <dbReference type="ARBA" id="ARBA00023125"/>
    </source>
</evidence>
<comment type="caution">
    <text evidence="6">The sequence shown here is derived from an EMBL/GenBank/DDBJ whole genome shotgun (WGS) entry which is preliminary data.</text>
</comment>
<dbReference type="InterPro" id="IPR058163">
    <property type="entry name" value="LysR-type_TF_proteobact-type"/>
</dbReference>
<dbReference type="InterPro" id="IPR005119">
    <property type="entry name" value="LysR_subst-bd"/>
</dbReference>
<dbReference type="SUPFAM" id="SSF53850">
    <property type="entry name" value="Periplasmic binding protein-like II"/>
    <property type="match status" value="1"/>
</dbReference>
<dbReference type="EMBL" id="BBSC01000001">
    <property type="protein sequence ID" value="GAM73662.1"/>
    <property type="molecule type" value="Genomic_DNA"/>
</dbReference>
<protein>
    <submittedName>
        <fullName evidence="6">Transcriptional regulator</fullName>
    </submittedName>
</protein>
<reference evidence="6 7" key="1">
    <citation type="submission" date="2015-01" db="EMBL/GenBank/DDBJ databases">
        <title>Vibrio sp. C94 JCM 19241 whole genome shotgun sequence.</title>
        <authorList>
            <person name="Sawabe T."/>
            <person name="Meirelles P."/>
            <person name="Feng G."/>
            <person name="Sayaka M."/>
            <person name="Hattori M."/>
            <person name="Ohkuma M."/>
        </authorList>
    </citation>
    <scope>NUCLEOTIDE SEQUENCE [LARGE SCALE GENOMIC DNA]</scope>
    <source>
        <strain evidence="7">JCM 19241</strain>
    </source>
</reference>
<dbReference type="InterPro" id="IPR000847">
    <property type="entry name" value="LysR_HTH_N"/>
</dbReference>
<dbReference type="Pfam" id="PF00126">
    <property type="entry name" value="HTH_1"/>
    <property type="match status" value="1"/>
</dbReference>
<dbReference type="Gene3D" id="1.10.10.10">
    <property type="entry name" value="Winged helix-like DNA-binding domain superfamily/Winged helix DNA-binding domain"/>
    <property type="match status" value="1"/>
</dbReference>
<dbReference type="AlphaFoldDB" id="A0A0B8Q9N8"/>
<evidence type="ECO:0000256" key="4">
    <source>
        <dbReference type="ARBA" id="ARBA00023163"/>
    </source>
</evidence>
<dbReference type="PANTHER" id="PTHR30537">
    <property type="entry name" value="HTH-TYPE TRANSCRIPTIONAL REGULATOR"/>
    <property type="match status" value="1"/>
</dbReference>
<accession>A0A0B8Q9N8</accession>
<dbReference type="InterPro" id="IPR036390">
    <property type="entry name" value="WH_DNA-bd_sf"/>
</dbReference>
<comment type="similarity">
    <text evidence="1">Belongs to the LysR transcriptional regulatory family.</text>
</comment>
<keyword evidence="3" id="KW-0238">DNA-binding</keyword>
<proteinExistence type="inferred from homology"/>
<sequence length="305" mass="34610">MDKLQDMRMFVAIVDNLSLVGAANQLGLSAATVTTRLKAVEQRYGVKLLQRTTRHISLTDSGAEYYRQCQQILEQVAELENVLTHQSDDVRGTIKISAPKDVAKQILLPLLSEFCTLYPNVTPQLNFHDHLFNVTEAGMDLIIRYGDLPDSSLISRKLAKSHRLLVASPDYLKNYAPLRTPSELKDHRCLVMMRNNEALRNWHFKDKQDQYSVTVDPAMLSDDGEVIRYWASQGQGIALKSNLDVEQDLADGVLVPVLEGFKVNFNHLNLDSADLNLIYASRLHQPKRISLLIDFLIQAFEKRYS</sequence>
<gene>
    <name evidence="6" type="ORF">JCM19241_3117</name>
</gene>
<dbReference type="GO" id="GO:0003677">
    <property type="term" value="F:DNA binding"/>
    <property type="evidence" value="ECO:0007669"/>
    <property type="project" value="UniProtKB-KW"/>
</dbReference>
<evidence type="ECO:0000256" key="2">
    <source>
        <dbReference type="ARBA" id="ARBA00023015"/>
    </source>
</evidence>
<keyword evidence="4" id="KW-0804">Transcription</keyword>
<name>A0A0B8Q9N8_9VIBR</name>
<dbReference type="PROSITE" id="PS50931">
    <property type="entry name" value="HTH_LYSR"/>
    <property type="match status" value="1"/>
</dbReference>
<dbReference type="STRING" id="1481914.JCM19241_3117"/>
<dbReference type="SUPFAM" id="SSF46785">
    <property type="entry name" value="Winged helix' DNA-binding domain"/>
    <property type="match status" value="1"/>
</dbReference>
<organism evidence="6 7">
    <name type="scientific">Vibrio ishigakensis</name>
    <dbReference type="NCBI Taxonomy" id="1481914"/>
    <lineage>
        <taxon>Bacteria</taxon>
        <taxon>Pseudomonadati</taxon>
        <taxon>Pseudomonadota</taxon>
        <taxon>Gammaproteobacteria</taxon>
        <taxon>Vibrionales</taxon>
        <taxon>Vibrionaceae</taxon>
        <taxon>Vibrio</taxon>
    </lineage>
</organism>
<evidence type="ECO:0000313" key="7">
    <source>
        <dbReference type="Proteomes" id="UP000031666"/>
    </source>
</evidence>
<feature type="domain" description="HTH lysR-type" evidence="5">
    <location>
        <begin position="1"/>
        <end position="59"/>
    </location>
</feature>
<evidence type="ECO:0000313" key="6">
    <source>
        <dbReference type="EMBL" id="GAM73662.1"/>
    </source>
</evidence>
<keyword evidence="2" id="KW-0805">Transcription regulation</keyword>
<reference evidence="6 7" key="2">
    <citation type="submission" date="2015-01" db="EMBL/GenBank/DDBJ databases">
        <authorList>
            <consortium name="NBRP consortium"/>
            <person name="Sawabe T."/>
            <person name="Meirelles P."/>
            <person name="Feng G."/>
            <person name="Sayaka M."/>
            <person name="Hattori M."/>
            <person name="Ohkuma M."/>
        </authorList>
    </citation>
    <scope>NUCLEOTIDE SEQUENCE [LARGE SCALE GENOMIC DNA]</scope>
    <source>
        <strain evidence="7">JCM 19241</strain>
    </source>
</reference>
<dbReference type="FunFam" id="1.10.10.10:FF:000001">
    <property type="entry name" value="LysR family transcriptional regulator"/>
    <property type="match status" value="1"/>
</dbReference>
<evidence type="ECO:0000259" key="5">
    <source>
        <dbReference type="PROSITE" id="PS50931"/>
    </source>
</evidence>
<dbReference type="Gene3D" id="3.40.190.290">
    <property type="match status" value="1"/>
</dbReference>
<evidence type="ECO:0000256" key="1">
    <source>
        <dbReference type="ARBA" id="ARBA00009437"/>
    </source>
</evidence>
<dbReference type="CDD" id="cd08422">
    <property type="entry name" value="PBP2_CrgA_like"/>
    <property type="match status" value="1"/>
</dbReference>
<dbReference type="PANTHER" id="PTHR30537:SF5">
    <property type="entry name" value="HTH-TYPE TRANSCRIPTIONAL ACTIVATOR TTDR-RELATED"/>
    <property type="match status" value="1"/>
</dbReference>
<dbReference type="GO" id="GO:0003700">
    <property type="term" value="F:DNA-binding transcription factor activity"/>
    <property type="evidence" value="ECO:0007669"/>
    <property type="project" value="InterPro"/>
</dbReference>
<dbReference type="Pfam" id="PF03466">
    <property type="entry name" value="LysR_substrate"/>
    <property type="match status" value="1"/>
</dbReference>
<dbReference type="InterPro" id="IPR036388">
    <property type="entry name" value="WH-like_DNA-bd_sf"/>
</dbReference>